<dbReference type="STRING" id="685588.A0A067TRA1"/>
<evidence type="ECO:0000313" key="2">
    <source>
        <dbReference type="EMBL" id="KDR81458.1"/>
    </source>
</evidence>
<dbReference type="AlphaFoldDB" id="A0A067TRA1"/>
<dbReference type="OrthoDB" id="5545479at2759"/>
<name>A0A067TRA1_GALM3</name>
<gene>
    <name evidence="2" type="ORF">GALMADRAFT_239394</name>
</gene>
<reference evidence="3" key="1">
    <citation type="journal article" date="2014" name="Proc. Natl. Acad. Sci. U.S.A.">
        <title>Extensive sampling of basidiomycete genomes demonstrates inadequacy of the white-rot/brown-rot paradigm for wood decay fungi.</title>
        <authorList>
            <person name="Riley R."/>
            <person name="Salamov A.A."/>
            <person name="Brown D.W."/>
            <person name="Nagy L.G."/>
            <person name="Floudas D."/>
            <person name="Held B.W."/>
            <person name="Levasseur A."/>
            <person name="Lombard V."/>
            <person name="Morin E."/>
            <person name="Otillar R."/>
            <person name="Lindquist E.A."/>
            <person name="Sun H."/>
            <person name="LaButti K.M."/>
            <person name="Schmutz J."/>
            <person name="Jabbour D."/>
            <person name="Luo H."/>
            <person name="Baker S.E."/>
            <person name="Pisabarro A.G."/>
            <person name="Walton J.D."/>
            <person name="Blanchette R.A."/>
            <person name="Henrissat B."/>
            <person name="Martin F."/>
            <person name="Cullen D."/>
            <person name="Hibbett D.S."/>
            <person name="Grigoriev I.V."/>
        </authorList>
    </citation>
    <scope>NUCLEOTIDE SEQUENCE [LARGE SCALE GENOMIC DNA]</scope>
    <source>
        <strain evidence="3">CBS 339.88</strain>
    </source>
</reference>
<dbReference type="Proteomes" id="UP000027222">
    <property type="component" value="Unassembled WGS sequence"/>
</dbReference>
<evidence type="ECO:0008006" key="4">
    <source>
        <dbReference type="Google" id="ProtNLM"/>
    </source>
</evidence>
<dbReference type="PANTHER" id="PTHR28139">
    <property type="entry name" value="UPF0768 PROTEIN YBL029C-A"/>
    <property type="match status" value="1"/>
</dbReference>
<organism evidence="2 3">
    <name type="scientific">Galerina marginata (strain CBS 339.88)</name>
    <dbReference type="NCBI Taxonomy" id="685588"/>
    <lineage>
        <taxon>Eukaryota</taxon>
        <taxon>Fungi</taxon>
        <taxon>Dikarya</taxon>
        <taxon>Basidiomycota</taxon>
        <taxon>Agaricomycotina</taxon>
        <taxon>Agaricomycetes</taxon>
        <taxon>Agaricomycetidae</taxon>
        <taxon>Agaricales</taxon>
        <taxon>Agaricineae</taxon>
        <taxon>Strophariaceae</taxon>
        <taxon>Galerina</taxon>
    </lineage>
</organism>
<feature type="region of interest" description="Disordered" evidence="1">
    <location>
        <begin position="97"/>
        <end position="126"/>
    </location>
</feature>
<dbReference type="EMBL" id="KL142370">
    <property type="protein sequence ID" value="KDR81458.1"/>
    <property type="molecule type" value="Genomic_DNA"/>
</dbReference>
<protein>
    <recommendedName>
        <fullName evidence="4">Zinc-ribbon 15 domain-containing protein</fullName>
    </recommendedName>
</protein>
<evidence type="ECO:0000256" key="1">
    <source>
        <dbReference type="SAM" id="MobiDB-lite"/>
    </source>
</evidence>
<accession>A0A067TRA1</accession>
<proteinExistence type="predicted"/>
<dbReference type="HOGENOM" id="CLU_115926_2_0_1"/>
<dbReference type="PANTHER" id="PTHR28139:SF1">
    <property type="entry name" value="UPF0768 PROTEIN YBL029C-A"/>
    <property type="match status" value="1"/>
</dbReference>
<feature type="compositionally biased region" description="Polar residues" evidence="1">
    <location>
        <begin position="99"/>
        <end position="126"/>
    </location>
</feature>
<sequence>MDLFFCIPLIFGCQTRISHEGDQTPRICPRCHNAAVNSAKSKQFFEFCFVPLVPMSSKHIWMCAICHWSVPRQQGWEPQPVTSVPVVQPRGYYPPHSLSGWSGQPNYNPHPQSYQPGPGQYSTSQN</sequence>
<evidence type="ECO:0000313" key="3">
    <source>
        <dbReference type="Proteomes" id="UP000027222"/>
    </source>
</evidence>
<keyword evidence="3" id="KW-1185">Reference proteome</keyword>